<accession>A0ABV6FHZ5</accession>
<gene>
    <name evidence="4" type="ORF">ACFFJK_14725</name>
</gene>
<evidence type="ECO:0000313" key="5">
    <source>
        <dbReference type="Proteomes" id="UP001589773"/>
    </source>
</evidence>
<dbReference type="Pfam" id="PF00561">
    <property type="entry name" value="Abhydrolase_1"/>
    <property type="match status" value="1"/>
</dbReference>
<name>A0ABV6FHZ5_9BURK</name>
<dbReference type="CDD" id="cd00257">
    <property type="entry name" value="beta-trefoil_FSCN-like"/>
    <property type="match status" value="1"/>
</dbReference>
<dbReference type="EMBL" id="JBHLWP010000013">
    <property type="protein sequence ID" value="MFC0253152.1"/>
    <property type="molecule type" value="Genomic_DNA"/>
</dbReference>
<sequence length="841" mass="91189">MERNAAYRPPDERPAAAGPEPEYRPPPGYVEYWDWSRIRDDAGGVATGRLAPWLREVARMDARARLLLSCRKRLEGDETAANAMADLAVTGRASYGAFLRLHPTDTGLLDAVLGDIPGRDAGQARAAVKATLDRAYTVAWALRGAPRHRAELRPALGWIAVSGEDDPAHAPTNRPCTRDHMGELHLAASPRDPVAICRVAIKVPRTPASLPLPDLTARALPNDPTFMALLTTGRDAHYDDLALFIHGLGSRLEESDGYKQALIDRAAECGRRLAVLSLDMPGMGYSSRIDLDELVRKRVRGFHGFKLPDGRGSDFPLLGFYRDVLVKLSAHIARGIQYVMGGSLGGNMTLWLAEQPMFSASDGVRTLTSALRFASWSPGSIWESYERSRDLVEVGGGTHVDIGKNGAKKQSRERMNRAEDPEARKSFFEPMQRGEAILGLRILGAWGYPPTRSGLLEQAEFYGPDYRRVFWATAYEQVTFSHQEPLAPGGRLWPFATIDRPLLLAAGARDTGEHGVMDIYNEVVKVTDHVPDIPGERLLLLDTGHSISDERPAHLAYRVSRFFWHTRATGPRGTRPLDTYWSNARGDNFATCTRDGRDAAVQAGYRPVRTEGFVFGESRSGTVALKLFWHPARGDNFVTSTVKGEQDALAAGYAFVRVEGHVWSGWRPDTVALDLYWSADRADNFSTATQKGRQDALDAGYVFVRTEGYIHPAGLALKARSGAFAGVAEGGGVASAGHAAIGPLAKFEVVYGAGGAIALRTLAGRLLGIDDGPAGQVIADRLVAGTRELFQPVAAPGNRVCLRAANGRFVGVAGTGGLLVADRADIAAAEHFEFIGVSTDG</sequence>
<organism evidence="4 5">
    <name type="scientific">Massilia consociata</name>
    <dbReference type="NCBI Taxonomy" id="760117"/>
    <lineage>
        <taxon>Bacteria</taxon>
        <taxon>Pseudomonadati</taxon>
        <taxon>Pseudomonadota</taxon>
        <taxon>Betaproteobacteria</taxon>
        <taxon>Burkholderiales</taxon>
        <taxon>Oxalobacteraceae</taxon>
        <taxon>Telluria group</taxon>
        <taxon>Massilia</taxon>
    </lineage>
</organism>
<dbReference type="InterPro" id="IPR008999">
    <property type="entry name" value="Actin-crosslinking"/>
</dbReference>
<evidence type="ECO:0000259" key="3">
    <source>
        <dbReference type="Pfam" id="PF18885"/>
    </source>
</evidence>
<dbReference type="Gene3D" id="2.80.10.50">
    <property type="match status" value="2"/>
</dbReference>
<evidence type="ECO:0000313" key="4">
    <source>
        <dbReference type="EMBL" id="MFC0253152.1"/>
    </source>
</evidence>
<dbReference type="InterPro" id="IPR029058">
    <property type="entry name" value="AB_hydrolase_fold"/>
</dbReference>
<dbReference type="RefSeq" id="WP_379680126.1">
    <property type="nucleotide sequence ID" value="NZ_JBHLWP010000013.1"/>
</dbReference>
<proteinExistence type="predicted"/>
<feature type="compositionally biased region" description="Basic and acidic residues" evidence="1">
    <location>
        <begin position="410"/>
        <end position="421"/>
    </location>
</feature>
<keyword evidence="5" id="KW-1185">Reference proteome</keyword>
<evidence type="ECO:0000259" key="2">
    <source>
        <dbReference type="Pfam" id="PF00561"/>
    </source>
</evidence>
<dbReference type="Proteomes" id="UP001589773">
    <property type="component" value="Unassembled WGS sequence"/>
</dbReference>
<dbReference type="SUPFAM" id="SSF50405">
    <property type="entry name" value="Actin-crosslinking proteins"/>
    <property type="match status" value="1"/>
</dbReference>
<reference evidence="4 5" key="1">
    <citation type="submission" date="2024-09" db="EMBL/GenBank/DDBJ databases">
        <authorList>
            <person name="Sun Q."/>
            <person name="Mori K."/>
        </authorList>
    </citation>
    <scope>NUCLEOTIDE SEQUENCE [LARGE SCALE GENOMIC DNA]</scope>
    <source>
        <strain evidence="4 5">CCM 7792</strain>
    </source>
</reference>
<dbReference type="Gene3D" id="3.40.50.1820">
    <property type="entry name" value="alpha/beta hydrolase"/>
    <property type="match status" value="1"/>
</dbReference>
<feature type="domain" description="AB hydrolase-1" evidence="2">
    <location>
        <begin position="243"/>
        <end position="369"/>
    </location>
</feature>
<dbReference type="GO" id="GO:0016787">
    <property type="term" value="F:hydrolase activity"/>
    <property type="evidence" value="ECO:0007669"/>
    <property type="project" value="UniProtKB-KW"/>
</dbReference>
<dbReference type="InterPro" id="IPR043708">
    <property type="entry name" value="DUF5648"/>
</dbReference>
<protein>
    <submittedName>
        <fullName evidence="4">Alpha/beta fold hydrolase</fullName>
    </submittedName>
</protein>
<dbReference type="InterPro" id="IPR000073">
    <property type="entry name" value="AB_hydrolase_1"/>
</dbReference>
<dbReference type="SUPFAM" id="SSF53474">
    <property type="entry name" value="alpha/beta-Hydrolases"/>
    <property type="match status" value="1"/>
</dbReference>
<dbReference type="Pfam" id="PF18885">
    <property type="entry name" value="DUF5648"/>
    <property type="match status" value="1"/>
</dbReference>
<keyword evidence="4" id="KW-0378">Hydrolase</keyword>
<feature type="region of interest" description="Disordered" evidence="1">
    <location>
        <begin position="402"/>
        <end position="421"/>
    </location>
</feature>
<feature type="domain" description="DUF5648" evidence="3">
    <location>
        <begin position="581"/>
        <end position="707"/>
    </location>
</feature>
<evidence type="ECO:0000256" key="1">
    <source>
        <dbReference type="SAM" id="MobiDB-lite"/>
    </source>
</evidence>
<feature type="region of interest" description="Disordered" evidence="1">
    <location>
        <begin position="1"/>
        <end position="24"/>
    </location>
</feature>
<comment type="caution">
    <text evidence="4">The sequence shown here is derived from an EMBL/GenBank/DDBJ whole genome shotgun (WGS) entry which is preliminary data.</text>
</comment>
<feature type="compositionally biased region" description="Basic and acidic residues" evidence="1">
    <location>
        <begin position="1"/>
        <end position="14"/>
    </location>
</feature>